<name>A0AAV5I1G3_9ROSI</name>
<dbReference type="AlphaFoldDB" id="A0AAV5I1G3"/>
<organism evidence="1 2">
    <name type="scientific">Rubroshorea leprosula</name>
    <dbReference type="NCBI Taxonomy" id="152421"/>
    <lineage>
        <taxon>Eukaryota</taxon>
        <taxon>Viridiplantae</taxon>
        <taxon>Streptophyta</taxon>
        <taxon>Embryophyta</taxon>
        <taxon>Tracheophyta</taxon>
        <taxon>Spermatophyta</taxon>
        <taxon>Magnoliopsida</taxon>
        <taxon>eudicotyledons</taxon>
        <taxon>Gunneridae</taxon>
        <taxon>Pentapetalae</taxon>
        <taxon>rosids</taxon>
        <taxon>malvids</taxon>
        <taxon>Malvales</taxon>
        <taxon>Dipterocarpaceae</taxon>
        <taxon>Rubroshorea</taxon>
    </lineage>
</organism>
<protein>
    <submittedName>
        <fullName evidence="1">Uncharacterized protein</fullName>
    </submittedName>
</protein>
<sequence>MDSRSLRKYVSIMNASLHYKLIASDSNPHENTEVV</sequence>
<gene>
    <name evidence="1" type="ORF">SLEP1_g6558</name>
</gene>
<dbReference type="EMBL" id="BPVZ01000006">
    <property type="protein sequence ID" value="GKU92895.1"/>
    <property type="molecule type" value="Genomic_DNA"/>
</dbReference>
<evidence type="ECO:0000313" key="2">
    <source>
        <dbReference type="Proteomes" id="UP001054252"/>
    </source>
</evidence>
<dbReference type="Proteomes" id="UP001054252">
    <property type="component" value="Unassembled WGS sequence"/>
</dbReference>
<accession>A0AAV5I1G3</accession>
<evidence type="ECO:0000313" key="1">
    <source>
        <dbReference type="EMBL" id="GKU92895.1"/>
    </source>
</evidence>
<keyword evidence="2" id="KW-1185">Reference proteome</keyword>
<comment type="caution">
    <text evidence="1">The sequence shown here is derived from an EMBL/GenBank/DDBJ whole genome shotgun (WGS) entry which is preliminary data.</text>
</comment>
<proteinExistence type="predicted"/>
<reference evidence="1 2" key="1">
    <citation type="journal article" date="2021" name="Commun. Biol.">
        <title>The genome of Shorea leprosula (Dipterocarpaceae) highlights the ecological relevance of drought in aseasonal tropical rainforests.</title>
        <authorList>
            <person name="Ng K.K.S."/>
            <person name="Kobayashi M.J."/>
            <person name="Fawcett J.A."/>
            <person name="Hatakeyama M."/>
            <person name="Paape T."/>
            <person name="Ng C.H."/>
            <person name="Ang C.C."/>
            <person name="Tnah L.H."/>
            <person name="Lee C.T."/>
            <person name="Nishiyama T."/>
            <person name="Sese J."/>
            <person name="O'Brien M.J."/>
            <person name="Copetti D."/>
            <person name="Mohd Noor M.I."/>
            <person name="Ong R.C."/>
            <person name="Putra M."/>
            <person name="Sireger I.Z."/>
            <person name="Indrioko S."/>
            <person name="Kosugi Y."/>
            <person name="Izuno A."/>
            <person name="Isagi Y."/>
            <person name="Lee S.L."/>
            <person name="Shimizu K.K."/>
        </authorList>
    </citation>
    <scope>NUCLEOTIDE SEQUENCE [LARGE SCALE GENOMIC DNA]</scope>
    <source>
        <strain evidence="1">214</strain>
    </source>
</reference>